<dbReference type="InterPro" id="IPR013328">
    <property type="entry name" value="6PGD_dom2"/>
</dbReference>
<feature type="region of interest" description="Disordered" evidence="2">
    <location>
        <begin position="1"/>
        <end position="52"/>
    </location>
</feature>
<dbReference type="SUPFAM" id="SSF48179">
    <property type="entry name" value="6-phosphogluconate dehydrogenase C-terminal domain-like"/>
    <property type="match status" value="1"/>
</dbReference>
<sequence>APTIHEPRGSPTLLRREAPERPVPRRGFLVGAGPRGEHPVSLPATPAGRGGRIDLRPLADGIRQLGAALRPIPGRRLVVVKSSVTSGTTETILRPLLEAAAGKSSAELSVATNPEFLAEGTMVGDVLHPERIVIGVSRPRDQRLLRRLYGRFGAPIVTLSTSGAELVKYASNAFLATKVTLANEFARVAETVGVDVDPVMAA</sequence>
<evidence type="ECO:0000256" key="1">
    <source>
        <dbReference type="ARBA" id="ARBA00006601"/>
    </source>
</evidence>
<dbReference type="EMBL" id="AUZY01009861">
    <property type="protein sequence ID" value="EQD40647.1"/>
    <property type="molecule type" value="Genomic_DNA"/>
</dbReference>
<dbReference type="Pfam" id="PF03721">
    <property type="entry name" value="UDPG_MGDP_dh_N"/>
    <property type="match status" value="1"/>
</dbReference>
<dbReference type="PANTHER" id="PTHR43750:SF3">
    <property type="entry name" value="UDP-GLUCOSE 6-DEHYDROGENASE TUAD"/>
    <property type="match status" value="1"/>
</dbReference>
<evidence type="ECO:0000313" key="5">
    <source>
        <dbReference type="EMBL" id="EQD40647.1"/>
    </source>
</evidence>
<dbReference type="Gene3D" id="3.40.50.720">
    <property type="entry name" value="NAD(P)-binding Rossmann-like Domain"/>
    <property type="match status" value="1"/>
</dbReference>
<dbReference type="AlphaFoldDB" id="T0Z9A1"/>
<dbReference type="Pfam" id="PF00984">
    <property type="entry name" value="UDPG_MGDP_dh"/>
    <property type="match status" value="1"/>
</dbReference>
<reference evidence="5" key="1">
    <citation type="submission" date="2013-08" db="EMBL/GenBank/DDBJ databases">
        <authorList>
            <person name="Mendez C."/>
            <person name="Richter M."/>
            <person name="Ferrer M."/>
            <person name="Sanchez J."/>
        </authorList>
    </citation>
    <scope>NUCLEOTIDE SEQUENCE</scope>
</reference>
<feature type="non-terminal residue" evidence="5">
    <location>
        <position position="1"/>
    </location>
</feature>
<dbReference type="Gene3D" id="1.10.1040.10">
    <property type="entry name" value="N-(1-d-carboxylethyl)-l-norvaline Dehydrogenase, domain 2"/>
    <property type="match status" value="1"/>
</dbReference>
<protein>
    <submittedName>
        <fullName evidence="5">UDP-glucose 6-dehydrogenase</fullName>
    </submittedName>
</protein>
<organism evidence="5">
    <name type="scientific">mine drainage metagenome</name>
    <dbReference type="NCBI Taxonomy" id="410659"/>
    <lineage>
        <taxon>unclassified sequences</taxon>
        <taxon>metagenomes</taxon>
        <taxon>ecological metagenomes</taxon>
    </lineage>
</organism>
<dbReference type="InterPro" id="IPR008927">
    <property type="entry name" value="6-PGluconate_DH-like_C_sf"/>
</dbReference>
<dbReference type="GO" id="GO:0016616">
    <property type="term" value="F:oxidoreductase activity, acting on the CH-OH group of donors, NAD or NADP as acceptor"/>
    <property type="evidence" value="ECO:0007669"/>
    <property type="project" value="InterPro"/>
</dbReference>
<dbReference type="InterPro" id="IPR014026">
    <property type="entry name" value="UDP-Glc/GDP-Man_DH_dimer"/>
</dbReference>
<dbReference type="PANTHER" id="PTHR43750">
    <property type="entry name" value="UDP-GLUCOSE 6-DEHYDROGENASE TUAD"/>
    <property type="match status" value="1"/>
</dbReference>
<feature type="non-terminal residue" evidence="5">
    <location>
        <position position="202"/>
    </location>
</feature>
<comment type="similarity">
    <text evidence="1">Belongs to the UDP-glucose/GDP-mannose dehydrogenase family.</text>
</comment>
<comment type="caution">
    <text evidence="5">The sequence shown here is derived from an EMBL/GenBank/DDBJ whole genome shotgun (WGS) entry which is preliminary data.</text>
</comment>
<accession>T0Z9A1</accession>
<feature type="domain" description="UDP-glucose/GDP-mannose dehydrogenase dimerisation" evidence="3">
    <location>
        <begin position="164"/>
        <end position="201"/>
    </location>
</feature>
<feature type="compositionally biased region" description="Basic and acidic residues" evidence="2">
    <location>
        <begin position="1"/>
        <end position="23"/>
    </location>
</feature>
<evidence type="ECO:0000259" key="4">
    <source>
        <dbReference type="Pfam" id="PF03721"/>
    </source>
</evidence>
<dbReference type="InterPro" id="IPR036291">
    <property type="entry name" value="NAD(P)-bd_dom_sf"/>
</dbReference>
<dbReference type="GO" id="GO:0051287">
    <property type="term" value="F:NAD binding"/>
    <property type="evidence" value="ECO:0007669"/>
    <property type="project" value="InterPro"/>
</dbReference>
<evidence type="ECO:0000256" key="2">
    <source>
        <dbReference type="SAM" id="MobiDB-lite"/>
    </source>
</evidence>
<feature type="domain" description="UDP-glucose/GDP-mannose dehydrogenase N-terminal" evidence="4">
    <location>
        <begin position="45"/>
        <end position="147"/>
    </location>
</feature>
<evidence type="ECO:0000259" key="3">
    <source>
        <dbReference type="Pfam" id="PF00984"/>
    </source>
</evidence>
<gene>
    <name evidence="5" type="ORF">B1B_14840</name>
</gene>
<dbReference type="SUPFAM" id="SSF51735">
    <property type="entry name" value="NAD(P)-binding Rossmann-fold domains"/>
    <property type="match status" value="1"/>
</dbReference>
<proteinExistence type="inferred from homology"/>
<name>T0Z9A1_9ZZZZ</name>
<reference evidence="5" key="2">
    <citation type="journal article" date="2014" name="ISME J.">
        <title>Microbial stratification in low pH oxic and suboxic macroscopic growths along an acid mine drainage.</title>
        <authorList>
            <person name="Mendez-Garcia C."/>
            <person name="Mesa V."/>
            <person name="Sprenger R.R."/>
            <person name="Richter M."/>
            <person name="Diez M.S."/>
            <person name="Solano J."/>
            <person name="Bargiela R."/>
            <person name="Golyshina O.V."/>
            <person name="Manteca A."/>
            <person name="Ramos J.L."/>
            <person name="Gallego J.R."/>
            <person name="Llorente I."/>
            <person name="Martins Dos Santos V.A."/>
            <person name="Jensen O.N."/>
            <person name="Pelaez A.I."/>
            <person name="Sanchez J."/>
            <person name="Ferrer M."/>
        </authorList>
    </citation>
    <scope>NUCLEOTIDE SEQUENCE</scope>
</reference>
<dbReference type="InterPro" id="IPR001732">
    <property type="entry name" value="UDP-Glc/GDP-Man_DH_N"/>
</dbReference>